<sequence length="94" mass="10403">MLARGRGVLHRDQPLSEAQLNDKSAGDKKRCSTHRMEQVLNVTSPGLPLSQVPSARLQVKPRRRLATKDIVFQASMVFRAANSISEERPPGAEL</sequence>
<evidence type="ECO:0000256" key="1">
    <source>
        <dbReference type="SAM" id="MobiDB-lite"/>
    </source>
</evidence>
<protein>
    <submittedName>
        <fullName evidence="2">Uncharacterized protein</fullName>
    </submittedName>
</protein>
<name>A0AAE1AN29_9GAST</name>
<dbReference type="EMBL" id="JAWDGP010001519">
    <property type="protein sequence ID" value="KAK3790759.1"/>
    <property type="molecule type" value="Genomic_DNA"/>
</dbReference>
<feature type="region of interest" description="Disordered" evidence="1">
    <location>
        <begin position="1"/>
        <end position="31"/>
    </location>
</feature>
<evidence type="ECO:0000313" key="3">
    <source>
        <dbReference type="Proteomes" id="UP001283361"/>
    </source>
</evidence>
<dbReference type="Proteomes" id="UP001283361">
    <property type="component" value="Unassembled WGS sequence"/>
</dbReference>
<comment type="caution">
    <text evidence="2">The sequence shown here is derived from an EMBL/GenBank/DDBJ whole genome shotgun (WGS) entry which is preliminary data.</text>
</comment>
<gene>
    <name evidence="2" type="ORF">RRG08_038250</name>
</gene>
<accession>A0AAE1AN29</accession>
<proteinExistence type="predicted"/>
<keyword evidence="3" id="KW-1185">Reference proteome</keyword>
<reference evidence="2" key="1">
    <citation type="journal article" date="2023" name="G3 (Bethesda)">
        <title>A reference genome for the long-term kleptoplast-retaining sea slug Elysia crispata morphotype clarki.</title>
        <authorList>
            <person name="Eastman K.E."/>
            <person name="Pendleton A.L."/>
            <person name="Shaikh M.A."/>
            <person name="Suttiyut T."/>
            <person name="Ogas R."/>
            <person name="Tomko P."/>
            <person name="Gavelis G."/>
            <person name="Widhalm J.R."/>
            <person name="Wisecaver J.H."/>
        </authorList>
    </citation>
    <scope>NUCLEOTIDE SEQUENCE</scope>
    <source>
        <strain evidence="2">ECLA1</strain>
    </source>
</reference>
<dbReference type="AlphaFoldDB" id="A0AAE1AN29"/>
<evidence type="ECO:0000313" key="2">
    <source>
        <dbReference type="EMBL" id="KAK3790759.1"/>
    </source>
</evidence>
<organism evidence="2 3">
    <name type="scientific">Elysia crispata</name>
    <name type="common">lettuce slug</name>
    <dbReference type="NCBI Taxonomy" id="231223"/>
    <lineage>
        <taxon>Eukaryota</taxon>
        <taxon>Metazoa</taxon>
        <taxon>Spiralia</taxon>
        <taxon>Lophotrochozoa</taxon>
        <taxon>Mollusca</taxon>
        <taxon>Gastropoda</taxon>
        <taxon>Heterobranchia</taxon>
        <taxon>Euthyneura</taxon>
        <taxon>Panpulmonata</taxon>
        <taxon>Sacoglossa</taxon>
        <taxon>Placobranchoidea</taxon>
        <taxon>Plakobranchidae</taxon>
        <taxon>Elysia</taxon>
    </lineage>
</organism>